<protein>
    <submittedName>
        <fullName evidence="3">Uncharacterized protein</fullName>
    </submittedName>
</protein>
<proteinExistence type="predicted"/>
<reference evidence="3 4" key="1">
    <citation type="submission" date="2019-07" db="EMBL/GenBank/DDBJ databases">
        <title>Genomics analysis of Aphanomyces spp. identifies a new class of oomycete effector associated with host adaptation.</title>
        <authorList>
            <person name="Gaulin E."/>
        </authorList>
    </citation>
    <scope>NUCLEOTIDE SEQUENCE [LARGE SCALE GENOMIC DNA]</scope>
    <source>
        <strain evidence="3 4">ATCC 201684</strain>
    </source>
</reference>
<accession>A0A6G0W9U6</accession>
<feature type="compositionally biased region" description="Polar residues" evidence="2">
    <location>
        <begin position="255"/>
        <end position="269"/>
    </location>
</feature>
<gene>
    <name evidence="3" type="ORF">Ae201684_018039</name>
</gene>
<evidence type="ECO:0000256" key="2">
    <source>
        <dbReference type="SAM" id="MobiDB-lite"/>
    </source>
</evidence>
<keyword evidence="1" id="KW-0175">Coiled coil</keyword>
<feature type="region of interest" description="Disordered" evidence="2">
    <location>
        <begin position="193"/>
        <end position="269"/>
    </location>
</feature>
<name>A0A6G0W9U6_9STRA</name>
<organism evidence="3 4">
    <name type="scientific">Aphanomyces euteiches</name>
    <dbReference type="NCBI Taxonomy" id="100861"/>
    <lineage>
        <taxon>Eukaryota</taxon>
        <taxon>Sar</taxon>
        <taxon>Stramenopiles</taxon>
        <taxon>Oomycota</taxon>
        <taxon>Saprolegniomycetes</taxon>
        <taxon>Saprolegniales</taxon>
        <taxon>Verrucalvaceae</taxon>
        <taxon>Aphanomyces</taxon>
    </lineage>
</organism>
<dbReference type="EMBL" id="VJMJ01000319">
    <property type="protein sequence ID" value="KAF0722964.1"/>
    <property type="molecule type" value="Genomic_DNA"/>
</dbReference>
<dbReference type="VEuPathDB" id="FungiDB:AeMF1_010205"/>
<evidence type="ECO:0000313" key="4">
    <source>
        <dbReference type="Proteomes" id="UP000481153"/>
    </source>
</evidence>
<dbReference type="AlphaFoldDB" id="A0A6G0W9U6"/>
<evidence type="ECO:0000313" key="3">
    <source>
        <dbReference type="EMBL" id="KAF0722964.1"/>
    </source>
</evidence>
<feature type="coiled-coil region" evidence="1">
    <location>
        <begin position="129"/>
        <end position="173"/>
    </location>
</feature>
<sequence>MDTARVNSDGVRYMSVSEQLLDMSMNKQLPGKLDRHALEKRLMELQGDVSRLVTKLSTRAKDETSVAIAHESSVVRLSQRAKSSISVRQVQEKKPPAAALNTTKTSIPGSRMGNLIRLQSELHATRLSNDKLRFDLDQMRRTMEAQQAKLREFQELQAAYRQLQEHCASLQQSLDLSETIRQRQKKMLHHLKLSKSTSSLGAPELPSPPNDNQLDENIGVQKHWRTPPPAPAQTRKTIATRTRPKPKKTKLQRVASANSSFLAPTQASQQRLAETRQFLRQQQLDHRR</sequence>
<evidence type="ECO:0000256" key="1">
    <source>
        <dbReference type="SAM" id="Coils"/>
    </source>
</evidence>
<comment type="caution">
    <text evidence="3">The sequence shown here is derived from an EMBL/GenBank/DDBJ whole genome shotgun (WGS) entry which is preliminary data.</text>
</comment>
<feature type="compositionally biased region" description="Basic residues" evidence="2">
    <location>
        <begin position="242"/>
        <end position="251"/>
    </location>
</feature>
<dbReference type="Proteomes" id="UP000481153">
    <property type="component" value="Unassembled WGS sequence"/>
</dbReference>
<keyword evidence="4" id="KW-1185">Reference proteome</keyword>